<dbReference type="SUPFAM" id="SSF54862">
    <property type="entry name" value="4Fe-4S ferredoxins"/>
    <property type="match status" value="1"/>
</dbReference>
<dbReference type="SFLD" id="SFLDG01066">
    <property type="entry name" value="organic_radical-activating_enz"/>
    <property type="match status" value="1"/>
</dbReference>
<evidence type="ECO:0000313" key="12">
    <source>
        <dbReference type="EMBL" id="BCS98671.1"/>
    </source>
</evidence>
<dbReference type="PIRSF" id="PIRSF000371">
    <property type="entry name" value="PFL_act_enz"/>
    <property type="match status" value="1"/>
</dbReference>
<evidence type="ECO:0000256" key="3">
    <source>
        <dbReference type="ARBA" id="ARBA00011245"/>
    </source>
</evidence>
<proteinExistence type="inferred from homology"/>
<keyword evidence="4" id="KW-0004">4Fe-4S</keyword>
<keyword evidence="13" id="KW-1185">Reference proteome</keyword>
<dbReference type="InterPro" id="IPR017896">
    <property type="entry name" value="4Fe4S_Fe-S-bd"/>
</dbReference>
<dbReference type="InterPro" id="IPR017900">
    <property type="entry name" value="4Fe4S_Fe_S_CS"/>
</dbReference>
<dbReference type="EMBL" id="AP024488">
    <property type="protein sequence ID" value="BCS98671.1"/>
    <property type="molecule type" value="Genomic_DNA"/>
</dbReference>
<feature type="domain" description="4Fe-4S ferredoxin-type" evidence="10">
    <location>
        <begin position="81"/>
        <end position="101"/>
    </location>
</feature>
<feature type="domain" description="4Fe-4S ferredoxin-type" evidence="10">
    <location>
        <begin position="47"/>
        <end position="76"/>
    </location>
</feature>
<dbReference type="NCBIfam" id="TIGR02494">
    <property type="entry name" value="PFLE_PFLC"/>
    <property type="match status" value="1"/>
</dbReference>
<reference evidence="12 13" key="1">
    <citation type="submission" date="2021-02" db="EMBL/GenBank/DDBJ databases">
        <title>Complete genome of Desulfoluna sp. strain ASN36.</title>
        <authorList>
            <person name="Takahashi A."/>
            <person name="Kojima H."/>
            <person name="Fukui M."/>
        </authorList>
    </citation>
    <scope>NUCLEOTIDE SEQUENCE [LARGE SCALE GENOMIC DNA]</scope>
    <source>
        <strain evidence="12 13">ASN36</strain>
    </source>
</reference>
<dbReference type="PROSITE" id="PS00198">
    <property type="entry name" value="4FE4S_FER_1"/>
    <property type="match status" value="1"/>
</dbReference>
<dbReference type="SUPFAM" id="SSF102114">
    <property type="entry name" value="Radical SAM enzymes"/>
    <property type="match status" value="1"/>
</dbReference>
<feature type="domain" description="Radical SAM core" evidence="11">
    <location>
        <begin position="16"/>
        <end position="293"/>
    </location>
</feature>
<evidence type="ECO:0000256" key="2">
    <source>
        <dbReference type="ARBA" id="ARBA00009777"/>
    </source>
</evidence>
<dbReference type="PROSITE" id="PS51918">
    <property type="entry name" value="RADICAL_SAM"/>
    <property type="match status" value="1"/>
</dbReference>
<evidence type="ECO:0000256" key="8">
    <source>
        <dbReference type="ARBA" id="ARBA00023004"/>
    </source>
</evidence>
<dbReference type="InterPro" id="IPR012839">
    <property type="entry name" value="Organic_radical_activase"/>
</dbReference>
<comment type="cofactor">
    <cofactor evidence="1">
        <name>[4Fe-4S] cluster</name>
        <dbReference type="ChEBI" id="CHEBI:49883"/>
    </cofactor>
</comment>
<dbReference type="Gene3D" id="3.30.70.20">
    <property type="match status" value="1"/>
</dbReference>
<evidence type="ECO:0000256" key="4">
    <source>
        <dbReference type="ARBA" id="ARBA00022485"/>
    </source>
</evidence>
<dbReference type="InterPro" id="IPR007197">
    <property type="entry name" value="rSAM"/>
</dbReference>
<evidence type="ECO:0000256" key="5">
    <source>
        <dbReference type="ARBA" id="ARBA00022691"/>
    </source>
</evidence>
<dbReference type="InterPro" id="IPR013785">
    <property type="entry name" value="Aldolase_TIM"/>
</dbReference>
<evidence type="ECO:0000256" key="7">
    <source>
        <dbReference type="ARBA" id="ARBA00023002"/>
    </source>
</evidence>
<evidence type="ECO:0000259" key="10">
    <source>
        <dbReference type="PROSITE" id="PS51379"/>
    </source>
</evidence>
<dbReference type="PANTHER" id="PTHR30352">
    <property type="entry name" value="PYRUVATE FORMATE-LYASE-ACTIVATING ENZYME"/>
    <property type="match status" value="1"/>
</dbReference>
<keyword evidence="8" id="KW-0408">Iron</keyword>
<dbReference type="PROSITE" id="PS51379">
    <property type="entry name" value="4FE4S_FER_2"/>
    <property type="match status" value="2"/>
</dbReference>
<keyword evidence="5" id="KW-0949">S-adenosyl-L-methionine</keyword>
<keyword evidence="6" id="KW-0479">Metal-binding</keyword>
<dbReference type="InterPro" id="IPR058240">
    <property type="entry name" value="rSAM_sf"/>
</dbReference>
<organism evidence="12 13">
    <name type="scientific">Desulfoluna limicola</name>
    <dbReference type="NCBI Taxonomy" id="2810562"/>
    <lineage>
        <taxon>Bacteria</taxon>
        <taxon>Pseudomonadati</taxon>
        <taxon>Thermodesulfobacteriota</taxon>
        <taxon>Desulfobacteria</taxon>
        <taxon>Desulfobacterales</taxon>
        <taxon>Desulfolunaceae</taxon>
        <taxon>Desulfoluna</taxon>
    </lineage>
</organism>
<evidence type="ECO:0000313" key="13">
    <source>
        <dbReference type="Proteomes" id="UP001320148"/>
    </source>
</evidence>
<dbReference type="RefSeq" id="WP_236890056.1">
    <property type="nucleotide sequence ID" value="NZ_AP024488.1"/>
</dbReference>
<evidence type="ECO:0000256" key="6">
    <source>
        <dbReference type="ARBA" id="ARBA00022723"/>
    </source>
</evidence>
<dbReference type="Proteomes" id="UP001320148">
    <property type="component" value="Chromosome"/>
</dbReference>
<dbReference type="Pfam" id="PF04055">
    <property type="entry name" value="Radical_SAM"/>
    <property type="match status" value="1"/>
</dbReference>
<name>A0ABM7PN24_9BACT</name>
<dbReference type="PANTHER" id="PTHR30352:SF4">
    <property type="entry name" value="PYRUVATE FORMATE-LYASE 2-ACTIVATING ENZYME"/>
    <property type="match status" value="1"/>
</dbReference>
<dbReference type="InterPro" id="IPR040074">
    <property type="entry name" value="BssD/PflA/YjjW"/>
</dbReference>
<dbReference type="PROSITE" id="PS01087">
    <property type="entry name" value="RADICAL_ACTIVATING"/>
    <property type="match status" value="1"/>
</dbReference>
<accession>A0ABM7PN24</accession>
<evidence type="ECO:0000256" key="1">
    <source>
        <dbReference type="ARBA" id="ARBA00001966"/>
    </source>
</evidence>
<dbReference type="InterPro" id="IPR001989">
    <property type="entry name" value="Radical_activat_CS"/>
</dbReference>
<evidence type="ECO:0000256" key="9">
    <source>
        <dbReference type="ARBA" id="ARBA00023014"/>
    </source>
</evidence>
<comment type="similarity">
    <text evidence="2">Belongs to the organic radical-activating enzymes family.</text>
</comment>
<dbReference type="Gene3D" id="3.20.20.70">
    <property type="entry name" value="Aldolase class I"/>
    <property type="match status" value="1"/>
</dbReference>
<protein>
    <submittedName>
        <fullName evidence="12">Glycyl-radical enzyme activating protein</fullName>
    </submittedName>
</protein>
<keyword evidence="9" id="KW-0411">Iron-sulfur</keyword>
<dbReference type="SFLD" id="SFLDS00029">
    <property type="entry name" value="Radical_SAM"/>
    <property type="match status" value="1"/>
</dbReference>
<evidence type="ECO:0000259" key="11">
    <source>
        <dbReference type="PROSITE" id="PS51918"/>
    </source>
</evidence>
<dbReference type="Pfam" id="PF00037">
    <property type="entry name" value="Fer4"/>
    <property type="match status" value="1"/>
</dbReference>
<keyword evidence="7" id="KW-0560">Oxidoreductase</keyword>
<comment type="subunit">
    <text evidence="3">Monomer.</text>
</comment>
<dbReference type="SFLD" id="SFLDG01118">
    <property type="entry name" value="activating_enzymes__group_2"/>
    <property type="match status" value="1"/>
</dbReference>
<sequence length="298" mass="32397">MGIIGTLFDIKPFAVHDGPGIRTTLFFKGCPLRCAWCHNPEGFSPLPHLVIRPERCIACRECFSACPEHTPVMETTLHPTCRLCGACVEACPAEARELAGRTVTVEEVMAQVLKDRPFYEDSGGGVTFSGGEPLAQPEFLLSLLSACGKEQIHRAVDTSGHAPRSVIADVAAKTDLFLFDLKHMDSKAHQRLTGVENGRILSNLSYLATKGAGLTIRIPLIPGFNDNNNHMAQVGRFLTGLATIPTVHLLPYHSYQKRKYALFNIPCALPEPDEATDRRPLEAAAQLEGMGLEVVIGG</sequence>
<gene>
    <name evidence="12" type="ORF">DSLASN_43030</name>
</gene>
<dbReference type="InterPro" id="IPR034457">
    <property type="entry name" value="Organic_radical-activating"/>
</dbReference>